<evidence type="ECO:0000313" key="2">
    <source>
        <dbReference type="EMBL" id="MBC9180507.1"/>
    </source>
</evidence>
<keyword evidence="1" id="KW-1133">Transmembrane helix</keyword>
<feature type="transmembrane region" description="Helical" evidence="1">
    <location>
        <begin position="77"/>
        <end position="97"/>
    </location>
</feature>
<accession>A0ABR7RGB1</accession>
<feature type="transmembrane region" description="Helical" evidence="1">
    <location>
        <begin position="46"/>
        <end position="65"/>
    </location>
</feature>
<keyword evidence="3" id="KW-1185">Reference proteome</keyword>
<name>A0ABR7RGB1_9PROT</name>
<dbReference type="EMBL" id="JACTUZ010000389">
    <property type="protein sequence ID" value="MBC9180507.1"/>
    <property type="molecule type" value="Genomic_DNA"/>
</dbReference>
<dbReference type="Proteomes" id="UP000603940">
    <property type="component" value="Unassembled WGS sequence"/>
</dbReference>
<sequence length="105" mass="10493">MDLLHSLPTLGAILGTFLLAGLVKGVIGLGLPTIAMGLLGTLMPPAEAAALLVLPSLVTNFWQFMDGPALPPLLRRLGPMLTAVALGTLAGVWAGLLPSGGGATA</sequence>
<comment type="caution">
    <text evidence="2">The sequence shown here is derived from an EMBL/GenBank/DDBJ whole genome shotgun (WGS) entry which is preliminary data.</text>
</comment>
<proteinExistence type="predicted"/>
<organism evidence="2 3">
    <name type="scientific">Pseudoroseomonas ludipueritiae</name>
    <dbReference type="NCBI Taxonomy" id="198093"/>
    <lineage>
        <taxon>Bacteria</taxon>
        <taxon>Pseudomonadati</taxon>
        <taxon>Pseudomonadota</taxon>
        <taxon>Alphaproteobacteria</taxon>
        <taxon>Acetobacterales</taxon>
        <taxon>Acetobacteraceae</taxon>
        <taxon>Pseudoroseomonas</taxon>
    </lineage>
</organism>
<feature type="non-terminal residue" evidence="2">
    <location>
        <position position="105"/>
    </location>
</feature>
<keyword evidence="1" id="KW-0812">Transmembrane</keyword>
<reference evidence="2 3" key="1">
    <citation type="journal article" date="2009" name="Int. J. Syst. Evol. Microbiol.">
        <title>Transfer of Teichococcus ludipueritiae and Muricoccus roseus to the genus Roseomonas, as Roseomonas ludipueritiae comb. nov. and Roseomonas rosea comb. nov., respectively, and emended description of the genus Roseomonas.</title>
        <authorList>
            <person name="Sanchez-Porro C."/>
            <person name="Gallego V."/>
            <person name="Busse H.J."/>
            <person name="Kampfer P."/>
            <person name="Ventosa A."/>
        </authorList>
    </citation>
    <scope>NUCLEOTIDE SEQUENCE [LARGE SCALE GENOMIC DNA]</scope>
    <source>
        <strain evidence="2 3">DSM 14915</strain>
    </source>
</reference>
<gene>
    <name evidence="2" type="ORF">IBL25_26545</name>
</gene>
<feature type="transmembrane region" description="Helical" evidence="1">
    <location>
        <begin position="12"/>
        <end position="39"/>
    </location>
</feature>
<protein>
    <submittedName>
        <fullName evidence="2">Sulfite exporter TauE/SafE family protein</fullName>
    </submittedName>
</protein>
<evidence type="ECO:0000256" key="1">
    <source>
        <dbReference type="SAM" id="Phobius"/>
    </source>
</evidence>
<evidence type="ECO:0000313" key="3">
    <source>
        <dbReference type="Proteomes" id="UP000603940"/>
    </source>
</evidence>
<keyword evidence="1" id="KW-0472">Membrane</keyword>